<evidence type="ECO:0000256" key="1">
    <source>
        <dbReference type="SAM" id="Coils"/>
    </source>
</evidence>
<accession>A0A640S7A1</accession>
<protein>
    <submittedName>
        <fullName evidence="2">Uncharacterized protein</fullName>
    </submittedName>
</protein>
<sequence length="98" mass="10866">MAEDPTAHSELSALTHRFELGQQTTAREFGIVKSDLTAAKIQVGNLNQKVSRLDEKVDQLIEEMRGLNAKILSAKLDRNHARVVELLTALTSKKPNES</sequence>
<dbReference type="EMBL" id="BLIN01000004">
    <property type="protein sequence ID" value="GFE07119.1"/>
    <property type="molecule type" value="Genomic_DNA"/>
</dbReference>
<organism evidence="2 3">
    <name type="scientific">Streptomyces caniferus</name>
    <dbReference type="NCBI Taxonomy" id="285557"/>
    <lineage>
        <taxon>Bacteria</taxon>
        <taxon>Bacillati</taxon>
        <taxon>Actinomycetota</taxon>
        <taxon>Actinomycetes</taxon>
        <taxon>Kitasatosporales</taxon>
        <taxon>Streptomycetaceae</taxon>
        <taxon>Streptomyces</taxon>
    </lineage>
</organism>
<keyword evidence="1" id="KW-0175">Coiled coil</keyword>
<dbReference type="RefSeq" id="WP_159476180.1">
    <property type="nucleotide sequence ID" value="NZ_BAAATH010000025.1"/>
</dbReference>
<name>A0A640S7A1_9ACTN</name>
<proteinExistence type="predicted"/>
<comment type="caution">
    <text evidence="2">The sequence shown here is derived from an EMBL/GenBank/DDBJ whole genome shotgun (WGS) entry which is preliminary data.</text>
</comment>
<evidence type="ECO:0000313" key="2">
    <source>
        <dbReference type="EMBL" id="GFE07119.1"/>
    </source>
</evidence>
<evidence type="ECO:0000313" key="3">
    <source>
        <dbReference type="Proteomes" id="UP000435837"/>
    </source>
</evidence>
<dbReference type="OrthoDB" id="4231883at2"/>
<feature type="coiled-coil region" evidence="1">
    <location>
        <begin position="36"/>
        <end position="77"/>
    </location>
</feature>
<dbReference type="Proteomes" id="UP000435837">
    <property type="component" value="Unassembled WGS sequence"/>
</dbReference>
<dbReference type="AlphaFoldDB" id="A0A640S7A1"/>
<gene>
    <name evidence="2" type="ORF">Scani_33870</name>
</gene>
<reference evidence="2 3" key="1">
    <citation type="submission" date="2019-12" db="EMBL/GenBank/DDBJ databases">
        <title>Whole genome shotgun sequence of Streptomyces caniferus NBRC 15389.</title>
        <authorList>
            <person name="Ichikawa N."/>
            <person name="Kimura A."/>
            <person name="Kitahashi Y."/>
            <person name="Komaki H."/>
            <person name="Tamura T."/>
        </authorList>
    </citation>
    <scope>NUCLEOTIDE SEQUENCE [LARGE SCALE GENOMIC DNA]</scope>
    <source>
        <strain evidence="2 3">NBRC 15389</strain>
    </source>
</reference>